<feature type="transmembrane region" description="Helical" evidence="10">
    <location>
        <begin position="288"/>
        <end position="312"/>
    </location>
</feature>
<evidence type="ECO:0000256" key="6">
    <source>
        <dbReference type="ARBA" id="ARBA00022989"/>
    </source>
</evidence>
<sequence length="424" mass="49636">MIEMKAGKENDYVFNFTLSKYVGLYQVLHPNTKTLFGYNMYHIVIVFFGLLTLSVCLLFPIGLYHLMNDVTAFILYIGCIDNFVFSCCKVINILYYIEDIWKCIDVTGFGFMKYKHYDVNVFKKWRRLCVQITYICSSLTFFALICWNSSPLILNNTKIRIRNLDGSYNTYRLNVFNVYIMASEETYNEHFYVYFFIETIIGICFTYFTVIFDIFMITMCFALTCQLETVCHAIQSLGYGRAMDRRSSTNGLTTSEKKRKVNDDLKQILSDHKNILTKMNDYYKIVRTITLSQIFVAASSHVFIWFIAAMSFDEGDTRDSILSIKLFIVLPVFTFQLYVTCVLFGTINEKKDAIIFALYSSNWMDMNMESRKLIVCAMNMNNANQLKLKFTDTKIVNLEMFSHTMRLCYSIFSMLINHNKSKHK</sequence>
<dbReference type="EMBL" id="GGMS01000801">
    <property type="protein sequence ID" value="MBY70004.1"/>
    <property type="molecule type" value="Transcribed_RNA"/>
</dbReference>
<keyword evidence="2" id="KW-1003">Cell membrane</keyword>
<evidence type="ECO:0000313" key="12">
    <source>
        <dbReference type="Proteomes" id="UP000694846"/>
    </source>
</evidence>
<comment type="caution">
    <text evidence="10">Lacks conserved residue(s) required for the propagation of feature annotation.</text>
</comment>
<dbReference type="Pfam" id="PF02949">
    <property type="entry name" value="7tm_6"/>
    <property type="match status" value="1"/>
</dbReference>
<keyword evidence="5 10" id="KW-0552">Olfaction</keyword>
<protein>
    <recommendedName>
        <fullName evidence="10">Odorant receptor</fullName>
    </recommendedName>
</protein>
<dbReference type="InterPro" id="IPR004117">
    <property type="entry name" value="7tm6_olfct_rcpt"/>
</dbReference>
<dbReference type="RefSeq" id="XP_025404943.1">
    <property type="nucleotide sequence ID" value="XM_025549158.1"/>
</dbReference>
<feature type="transmembrane region" description="Helical" evidence="10">
    <location>
        <begin position="40"/>
        <end position="61"/>
    </location>
</feature>
<accession>A0A2S2PXB4</accession>
<keyword evidence="3 10" id="KW-0716">Sensory transduction</keyword>
<evidence type="ECO:0000256" key="8">
    <source>
        <dbReference type="ARBA" id="ARBA00023170"/>
    </source>
</evidence>
<organism evidence="11">
    <name type="scientific">Sipha flava</name>
    <name type="common">yellow sugarcane aphid</name>
    <dbReference type="NCBI Taxonomy" id="143950"/>
    <lineage>
        <taxon>Eukaryota</taxon>
        <taxon>Metazoa</taxon>
        <taxon>Ecdysozoa</taxon>
        <taxon>Arthropoda</taxon>
        <taxon>Hexapoda</taxon>
        <taxon>Insecta</taxon>
        <taxon>Pterygota</taxon>
        <taxon>Neoptera</taxon>
        <taxon>Paraneoptera</taxon>
        <taxon>Hemiptera</taxon>
        <taxon>Sternorrhyncha</taxon>
        <taxon>Aphidomorpha</taxon>
        <taxon>Aphidoidea</taxon>
        <taxon>Aphididae</taxon>
        <taxon>Sipha</taxon>
    </lineage>
</organism>
<evidence type="ECO:0000256" key="5">
    <source>
        <dbReference type="ARBA" id="ARBA00022725"/>
    </source>
</evidence>
<feature type="transmembrane region" description="Helical" evidence="10">
    <location>
        <begin position="73"/>
        <end position="97"/>
    </location>
</feature>
<keyword evidence="7 10" id="KW-0472">Membrane</keyword>
<comment type="similarity">
    <text evidence="10">Belongs to the insect chemoreceptor superfamily. Heteromeric odorant receptor channel (TC 1.A.69) family.</text>
</comment>
<feature type="transmembrane region" description="Helical" evidence="10">
    <location>
        <begin position="132"/>
        <end position="154"/>
    </location>
</feature>
<keyword evidence="8 10" id="KW-0675">Receptor</keyword>
<dbReference type="AlphaFoldDB" id="A0A2S2PXB4"/>
<evidence type="ECO:0000256" key="4">
    <source>
        <dbReference type="ARBA" id="ARBA00022692"/>
    </source>
</evidence>
<evidence type="ECO:0000256" key="1">
    <source>
        <dbReference type="ARBA" id="ARBA00004651"/>
    </source>
</evidence>
<dbReference type="OrthoDB" id="6596873at2759"/>
<dbReference type="PANTHER" id="PTHR21137:SF35">
    <property type="entry name" value="ODORANT RECEPTOR 19A-RELATED"/>
    <property type="match status" value="1"/>
</dbReference>
<keyword evidence="6 10" id="KW-1133">Transmembrane helix</keyword>
<dbReference type="GO" id="GO:0005886">
    <property type="term" value="C:plasma membrane"/>
    <property type="evidence" value="ECO:0007669"/>
    <property type="project" value="UniProtKB-SubCell"/>
</dbReference>
<evidence type="ECO:0000256" key="9">
    <source>
        <dbReference type="ARBA" id="ARBA00023224"/>
    </source>
</evidence>
<comment type="subcellular location">
    <subcellularLocation>
        <location evidence="1 10">Cell membrane</location>
        <topology evidence="1 10">Multi-pass membrane protein</topology>
    </subcellularLocation>
</comment>
<proteinExistence type="inferred from homology"/>
<evidence type="ECO:0000313" key="13">
    <source>
        <dbReference type="RefSeq" id="XP_025404943.1"/>
    </source>
</evidence>
<dbReference type="GeneID" id="112679375"/>
<dbReference type="PANTHER" id="PTHR21137">
    <property type="entry name" value="ODORANT RECEPTOR"/>
    <property type="match status" value="1"/>
</dbReference>
<keyword evidence="12" id="KW-1185">Reference proteome</keyword>
<keyword evidence="4 10" id="KW-0812">Transmembrane</keyword>
<name>A0A2S2PXB4_9HEMI</name>
<feature type="transmembrane region" description="Helical" evidence="10">
    <location>
        <begin position="191"/>
        <end position="208"/>
    </location>
</feature>
<reference evidence="11" key="1">
    <citation type="submission" date="2018-04" db="EMBL/GenBank/DDBJ databases">
        <title>Transcriptome assembly of Sipha flava.</title>
        <authorList>
            <person name="Scully E.D."/>
            <person name="Geib S.M."/>
            <person name="Palmer N.A."/>
            <person name="Koch K."/>
            <person name="Bradshaw J."/>
            <person name="Heng-Moss T."/>
            <person name="Sarath G."/>
        </authorList>
    </citation>
    <scope>NUCLEOTIDE SEQUENCE</scope>
</reference>
<dbReference type="GO" id="GO:0005549">
    <property type="term" value="F:odorant binding"/>
    <property type="evidence" value="ECO:0007669"/>
    <property type="project" value="InterPro"/>
</dbReference>
<dbReference type="GO" id="GO:0004984">
    <property type="term" value="F:olfactory receptor activity"/>
    <property type="evidence" value="ECO:0007669"/>
    <property type="project" value="InterPro"/>
</dbReference>
<evidence type="ECO:0000256" key="2">
    <source>
        <dbReference type="ARBA" id="ARBA00022475"/>
    </source>
</evidence>
<dbReference type="GO" id="GO:0007165">
    <property type="term" value="P:signal transduction"/>
    <property type="evidence" value="ECO:0007669"/>
    <property type="project" value="UniProtKB-KW"/>
</dbReference>
<feature type="transmembrane region" description="Helical" evidence="10">
    <location>
        <begin position="324"/>
        <end position="347"/>
    </location>
</feature>
<evidence type="ECO:0000256" key="7">
    <source>
        <dbReference type="ARBA" id="ARBA00023136"/>
    </source>
</evidence>
<dbReference type="Proteomes" id="UP000694846">
    <property type="component" value="Unplaced"/>
</dbReference>
<evidence type="ECO:0000256" key="10">
    <source>
        <dbReference type="RuleBase" id="RU351113"/>
    </source>
</evidence>
<evidence type="ECO:0000313" key="11">
    <source>
        <dbReference type="EMBL" id="MBY70004.1"/>
    </source>
</evidence>
<reference evidence="13" key="2">
    <citation type="submission" date="2025-04" db="UniProtKB">
        <authorList>
            <consortium name="RefSeq"/>
        </authorList>
    </citation>
    <scope>IDENTIFICATION</scope>
    <source>
        <tissue evidence="13">Whole body</tissue>
    </source>
</reference>
<keyword evidence="9 10" id="KW-0807">Transducer</keyword>
<gene>
    <name evidence="13" type="primary">LOC112679375</name>
    <name evidence="11" type="ORF">g.57890</name>
</gene>
<evidence type="ECO:0000256" key="3">
    <source>
        <dbReference type="ARBA" id="ARBA00022606"/>
    </source>
</evidence>